<dbReference type="RefSeq" id="WP_069643930.1">
    <property type="nucleotide sequence ID" value="NZ_MIJE01000033.1"/>
</dbReference>
<sequence length="491" mass="56543">MECKINYANQEYVKKLEKNINKELKSIFKSKNNSSANSVLLNWGKENNYNDLEFDYVCNPAHGLNNIKNRLRMFKILKLNGIEIPPIKRIGETESGIARYKVEKVNTIRNYRVFVFQFNTVIMYRSNDNLVWLSQKPSKVNIKYFETAESENRETQKVAQLAQRAVYSLGLDFGSVWIGVTSSKKNIVLNVDSAPILNIKREKLFRQAIVSFIEQYNNDKLSTNPVLGADPEFMFKDNKGKMILASKYFSKNGSVGCDARTINRNKAKRPLGEIRPEPSSNPQQLLENIRNIMAEAVGVVNSNKVSWVAGSMPFKGYAIGGHIHFSNVKLNTPMVRVLDSYLALPLALIENPVTAKQRRPRYGFLGDVRTQFHGGFEYRTLSSWVVCPKISKAVLYLSHFLVKNYTKLKTNIYDSYNQQRLFYNVNRAELKSKFNILWDELEQIPGFLSVYNHIKIVPEMIEKDVIWDEKVDFIKSWNINSQKLVREAKSS</sequence>
<accession>A0A1E5FZQ7</accession>
<dbReference type="InterPro" id="IPR025681">
    <property type="entry name" value="COOH-NH2_lig"/>
</dbReference>
<dbReference type="EMBL" id="MIJE01000033">
    <property type="protein sequence ID" value="OEF96010.1"/>
    <property type="molecule type" value="Genomic_DNA"/>
</dbReference>
<proteinExistence type="predicted"/>
<protein>
    <recommendedName>
        <fullName evidence="3">Phage phiEco32-like COOH-NH2 ligase-type 2</fullName>
    </recommendedName>
</protein>
<dbReference type="STRING" id="766136.BHF68_09695"/>
<evidence type="ECO:0000313" key="2">
    <source>
        <dbReference type="Proteomes" id="UP000094296"/>
    </source>
</evidence>
<evidence type="ECO:0008006" key="3">
    <source>
        <dbReference type="Google" id="ProtNLM"/>
    </source>
</evidence>
<dbReference type="Proteomes" id="UP000094296">
    <property type="component" value="Unassembled WGS sequence"/>
</dbReference>
<dbReference type="AlphaFoldDB" id="A0A1E5FZQ7"/>
<dbReference type="Pfam" id="PF14395">
    <property type="entry name" value="COOH-NH2_lig"/>
    <property type="match status" value="1"/>
</dbReference>
<dbReference type="OrthoDB" id="2078085at2"/>
<reference evidence="1 2" key="1">
    <citation type="submission" date="2016-09" db="EMBL/GenBank/DDBJ databases">
        <title>Draft genome sequence for the type strain of Desulfuribacillus alkaliarsenatis AHT28, an obligately anaerobic, sulfidogenic bacterium isolated from Russian soda lake sediments.</title>
        <authorList>
            <person name="Abin C.A."/>
            <person name="Hollibaugh J.T."/>
        </authorList>
    </citation>
    <scope>NUCLEOTIDE SEQUENCE [LARGE SCALE GENOMIC DNA]</scope>
    <source>
        <strain evidence="1 2">AHT28</strain>
    </source>
</reference>
<gene>
    <name evidence="1" type="ORF">BHF68_09695</name>
</gene>
<name>A0A1E5FZQ7_9FIRM</name>
<comment type="caution">
    <text evidence="1">The sequence shown here is derived from an EMBL/GenBank/DDBJ whole genome shotgun (WGS) entry which is preliminary data.</text>
</comment>
<organism evidence="1 2">
    <name type="scientific">Desulfuribacillus alkaliarsenatis</name>
    <dbReference type="NCBI Taxonomy" id="766136"/>
    <lineage>
        <taxon>Bacteria</taxon>
        <taxon>Bacillati</taxon>
        <taxon>Bacillota</taxon>
        <taxon>Desulfuribacillia</taxon>
        <taxon>Desulfuribacillales</taxon>
        <taxon>Desulfuribacillaceae</taxon>
        <taxon>Desulfuribacillus</taxon>
    </lineage>
</organism>
<evidence type="ECO:0000313" key="1">
    <source>
        <dbReference type="EMBL" id="OEF96010.1"/>
    </source>
</evidence>
<keyword evidence="2" id="KW-1185">Reference proteome</keyword>